<gene>
    <name evidence="8" type="ORF">CB4_02793</name>
</gene>
<dbReference type="GO" id="GO:0003677">
    <property type="term" value="F:DNA binding"/>
    <property type="evidence" value="ECO:0007669"/>
    <property type="project" value="UniProtKB-KW"/>
</dbReference>
<dbReference type="AlphaFoldDB" id="A0A0U5AXZ5"/>
<evidence type="ECO:0000256" key="5">
    <source>
        <dbReference type="ARBA" id="ARBA00022840"/>
    </source>
</evidence>
<dbReference type="Pfam" id="PF12705">
    <property type="entry name" value="PDDEXK_1"/>
    <property type="match status" value="1"/>
</dbReference>
<evidence type="ECO:0000256" key="4">
    <source>
        <dbReference type="ARBA" id="ARBA00022806"/>
    </source>
</evidence>
<keyword evidence="5" id="KW-0067">ATP-binding</keyword>
<keyword evidence="9" id="KW-1185">Reference proteome</keyword>
<dbReference type="KEGG" id="asoc:CB4_02793"/>
<keyword evidence="1" id="KW-0547">Nucleotide-binding</keyword>
<evidence type="ECO:0000313" key="9">
    <source>
        <dbReference type="Proteomes" id="UP000217696"/>
    </source>
</evidence>
<dbReference type="OrthoDB" id="9768303at2"/>
<dbReference type="GO" id="GO:0005524">
    <property type="term" value="F:ATP binding"/>
    <property type="evidence" value="ECO:0007669"/>
    <property type="project" value="UniProtKB-KW"/>
</dbReference>
<organism evidence="8 9">
    <name type="scientific">Aneurinibacillus soli</name>
    <dbReference type="NCBI Taxonomy" id="1500254"/>
    <lineage>
        <taxon>Bacteria</taxon>
        <taxon>Bacillati</taxon>
        <taxon>Bacillota</taxon>
        <taxon>Bacilli</taxon>
        <taxon>Bacillales</taxon>
        <taxon>Paenibacillaceae</taxon>
        <taxon>Aneurinibacillus group</taxon>
        <taxon>Aneurinibacillus</taxon>
    </lineage>
</organism>
<dbReference type="InterPro" id="IPR038726">
    <property type="entry name" value="PDDEXK_AddAB-type"/>
</dbReference>
<evidence type="ECO:0000313" key="8">
    <source>
        <dbReference type="EMBL" id="BAU28618.1"/>
    </source>
</evidence>
<keyword evidence="2" id="KW-0227">DNA damage</keyword>
<dbReference type="GO" id="GO:0016787">
    <property type="term" value="F:hydrolase activity"/>
    <property type="evidence" value="ECO:0007669"/>
    <property type="project" value="UniProtKB-KW"/>
</dbReference>
<name>A0A0U5AXZ5_9BACL</name>
<evidence type="ECO:0000256" key="2">
    <source>
        <dbReference type="ARBA" id="ARBA00022763"/>
    </source>
</evidence>
<keyword evidence="7" id="KW-0234">DNA repair</keyword>
<dbReference type="GO" id="GO:0004386">
    <property type="term" value="F:helicase activity"/>
    <property type="evidence" value="ECO:0007669"/>
    <property type="project" value="UniProtKB-KW"/>
</dbReference>
<keyword evidence="3" id="KW-0378">Hydrolase</keyword>
<evidence type="ECO:0000256" key="6">
    <source>
        <dbReference type="ARBA" id="ARBA00023125"/>
    </source>
</evidence>
<dbReference type="Gene3D" id="3.90.320.10">
    <property type="match status" value="1"/>
</dbReference>
<reference evidence="8 9" key="1">
    <citation type="submission" date="2015-12" db="EMBL/GenBank/DDBJ databases">
        <title>Genome sequence of Aneurinibacillus soli.</title>
        <authorList>
            <person name="Lee J.S."/>
            <person name="Lee K.C."/>
            <person name="Kim K.K."/>
            <person name="Lee B.W."/>
        </authorList>
    </citation>
    <scope>NUCLEOTIDE SEQUENCE [LARGE SCALE GENOMIC DNA]</scope>
    <source>
        <strain evidence="8 9">CB4</strain>
    </source>
</reference>
<sequence>MAYQTSPYPEWSWSLSRDHMFHTCKRQYYYHYYGAHGGWLMTASDTARTAYRLKQLKNLYILLGDAVHTAAQKLLDLRETQQAYPDEAAVTRFLRQSLNNAYLESKKQDDWWAYPKQYTMLHEMYYEGELSPARVETVAARMPVCARSLLVSDTWQELARDHTCTVVEVEQLNHITIHDTKVYVKLDALYRRPDDIWVIADWKTGRISERNREQLSLYALYVHECYGVPLEQIEVRTEYLLDGICDRTVPIGEELDVIAHKIRVSTESMKQYSADDYYNRPLPEDSFHGIGEPSTCVMCNYRQICPAAKLG</sequence>
<evidence type="ECO:0000256" key="3">
    <source>
        <dbReference type="ARBA" id="ARBA00022801"/>
    </source>
</evidence>
<protein>
    <submittedName>
        <fullName evidence="8">PD-(D/E)XK nuclease superfamily protein</fullName>
    </submittedName>
</protein>
<accession>A0A0U5AXZ5</accession>
<evidence type="ECO:0000256" key="1">
    <source>
        <dbReference type="ARBA" id="ARBA00022741"/>
    </source>
</evidence>
<proteinExistence type="predicted"/>
<keyword evidence="4" id="KW-0347">Helicase</keyword>
<dbReference type="EMBL" id="AP017312">
    <property type="protein sequence ID" value="BAU28618.1"/>
    <property type="molecule type" value="Genomic_DNA"/>
</dbReference>
<dbReference type="Proteomes" id="UP000217696">
    <property type="component" value="Chromosome"/>
</dbReference>
<keyword evidence="6" id="KW-0238">DNA-binding</keyword>
<dbReference type="RefSeq" id="WP_096466360.1">
    <property type="nucleotide sequence ID" value="NZ_AP017312.1"/>
</dbReference>
<evidence type="ECO:0000256" key="7">
    <source>
        <dbReference type="ARBA" id="ARBA00023204"/>
    </source>
</evidence>
<dbReference type="GO" id="GO:0006281">
    <property type="term" value="P:DNA repair"/>
    <property type="evidence" value="ECO:0007669"/>
    <property type="project" value="UniProtKB-KW"/>
</dbReference>
<dbReference type="InterPro" id="IPR011604">
    <property type="entry name" value="PDDEXK-like_dom_sf"/>
</dbReference>